<feature type="coiled-coil region" evidence="2">
    <location>
        <begin position="310"/>
        <end position="348"/>
    </location>
</feature>
<dbReference type="InterPro" id="IPR006597">
    <property type="entry name" value="Sel1-like"/>
</dbReference>
<dbReference type="InterPro" id="IPR001623">
    <property type="entry name" value="DnaJ_domain"/>
</dbReference>
<dbReference type="Gene3D" id="1.10.287.110">
    <property type="entry name" value="DnaJ domain"/>
    <property type="match status" value="1"/>
</dbReference>
<dbReference type="SUPFAM" id="SSF81901">
    <property type="entry name" value="HCP-like"/>
    <property type="match status" value="1"/>
</dbReference>
<dbReference type="InterPro" id="IPR011990">
    <property type="entry name" value="TPR-like_helical_dom_sf"/>
</dbReference>
<dbReference type="Pfam" id="PF08238">
    <property type="entry name" value="Sel1"/>
    <property type="match status" value="2"/>
</dbReference>
<dbReference type="PANTHER" id="PTHR43628:SF1">
    <property type="entry name" value="CHITIN SYNTHASE REGULATORY FACTOR 2-RELATED"/>
    <property type="match status" value="1"/>
</dbReference>
<keyword evidence="4" id="KW-0346">Stress response</keyword>
<evidence type="ECO:0000256" key="1">
    <source>
        <dbReference type="ARBA" id="ARBA00023186"/>
    </source>
</evidence>
<reference evidence="4 5" key="1">
    <citation type="journal article" date="2013" name="ISME J.">
        <title>Comparative genomics of pathogenic lineages of Vibrio nigripulchritudo identifies virulence-associated traits.</title>
        <authorList>
            <person name="Goudenege D."/>
            <person name="Labreuche Y."/>
            <person name="Krin E."/>
            <person name="Ansquer D."/>
            <person name="Mangenot S."/>
            <person name="Calteau A."/>
            <person name="Medigue C."/>
            <person name="Mazel D."/>
            <person name="Polz M.F."/>
            <person name="Le Roux F."/>
        </authorList>
    </citation>
    <scope>NUCLEOTIDE SEQUENCE [LARGE SCALE GENOMIC DNA]</scope>
    <source>
        <strain evidence="4 5">SOn1</strain>
    </source>
</reference>
<gene>
    <name evidence="4" type="ORF">VIBNISOn1_970081</name>
</gene>
<dbReference type="PANTHER" id="PTHR43628">
    <property type="entry name" value="ACTIVATOR OF C KINASE PROTEIN 1-RELATED"/>
    <property type="match status" value="1"/>
</dbReference>
<sequence length="422" mass="48317">MQRLRDEPVTEELKYKSCHFKENCNYALKFQHIRQYSAKLKLSLLLPTTEKVRSFGYIEFNVRISPKGAVFISIELSMKRFFILAAIIYSIALTKAFAVPIEELEAKANNQDPVAQYSLAQAFFQGNGVPKDPQSAIVWLRNSAENGYPLAQLKLANAYDSGLAIEENRALAIYWYTKSAVQGLARAQLKLGAIYERSFRETKSVAALDSAEIWYRVAMENNSHQAEAAYNRVLESKFNHRKAAQLGQFEELDKAHEDSLTTLDNPIPPPQPVVKDFQWYLKTYQQELIYGGAGIVGVLLLLILFVLMRKGRQKNKNAELESKVSEQNQQSKKLRRELERAHKQILKQNGLIEEMKSASQDQKFHIACAVFGFNPKRLPKKDVIKNRYKKLCRVYHPDANGSDEEMRRLNTALKLILQQNVN</sequence>
<comment type="caution">
    <text evidence="4">The sequence shown here is derived from an EMBL/GenBank/DDBJ whole genome shotgun (WGS) entry which is preliminary data.</text>
</comment>
<dbReference type="EMBL" id="CAOF01000194">
    <property type="protein sequence ID" value="CCO50059.1"/>
    <property type="molecule type" value="Genomic_DNA"/>
</dbReference>
<organism evidence="4 5">
    <name type="scientific">Vibrio nigripulchritudo SOn1</name>
    <dbReference type="NCBI Taxonomy" id="1238450"/>
    <lineage>
        <taxon>Bacteria</taxon>
        <taxon>Pseudomonadati</taxon>
        <taxon>Pseudomonadota</taxon>
        <taxon>Gammaproteobacteria</taxon>
        <taxon>Vibrionales</taxon>
        <taxon>Vibrionaceae</taxon>
        <taxon>Vibrio</taxon>
    </lineage>
</organism>
<evidence type="ECO:0000313" key="5">
    <source>
        <dbReference type="Proteomes" id="UP000018211"/>
    </source>
</evidence>
<dbReference type="Gene3D" id="1.25.40.10">
    <property type="entry name" value="Tetratricopeptide repeat domain"/>
    <property type="match status" value="1"/>
</dbReference>
<name>A0AAV2VZ65_9VIBR</name>
<evidence type="ECO:0000256" key="2">
    <source>
        <dbReference type="SAM" id="Coils"/>
    </source>
</evidence>
<dbReference type="CDD" id="cd06257">
    <property type="entry name" value="DnaJ"/>
    <property type="match status" value="1"/>
</dbReference>
<dbReference type="Proteomes" id="UP000018211">
    <property type="component" value="Unassembled WGS sequence"/>
</dbReference>
<keyword evidence="3" id="KW-0812">Transmembrane</keyword>
<accession>A0AAV2VZ65</accession>
<keyword evidence="3" id="KW-1133">Transmembrane helix</keyword>
<evidence type="ECO:0000313" key="4">
    <source>
        <dbReference type="EMBL" id="CCO50059.1"/>
    </source>
</evidence>
<evidence type="ECO:0000256" key="3">
    <source>
        <dbReference type="SAM" id="Phobius"/>
    </source>
</evidence>
<dbReference type="AlphaFoldDB" id="A0AAV2VZ65"/>
<dbReference type="SMART" id="SM00671">
    <property type="entry name" value="SEL1"/>
    <property type="match status" value="3"/>
</dbReference>
<keyword evidence="2" id="KW-0175">Coiled coil</keyword>
<dbReference type="InterPro" id="IPR052945">
    <property type="entry name" value="Mitotic_Regulator"/>
</dbReference>
<dbReference type="InterPro" id="IPR036869">
    <property type="entry name" value="J_dom_sf"/>
</dbReference>
<proteinExistence type="predicted"/>
<keyword evidence="1" id="KW-0143">Chaperone</keyword>
<dbReference type="SUPFAM" id="SSF46565">
    <property type="entry name" value="Chaperone J-domain"/>
    <property type="match status" value="1"/>
</dbReference>
<protein>
    <submittedName>
        <fullName evidence="4">TPR repeat, SEL1 subfamily fused with Heat shock protein DnaJ</fullName>
    </submittedName>
</protein>
<keyword evidence="3" id="KW-0472">Membrane</keyword>
<feature type="transmembrane region" description="Helical" evidence="3">
    <location>
        <begin position="288"/>
        <end position="307"/>
    </location>
</feature>